<organism evidence="1">
    <name type="scientific">marine sediment metagenome</name>
    <dbReference type="NCBI Taxonomy" id="412755"/>
    <lineage>
        <taxon>unclassified sequences</taxon>
        <taxon>metagenomes</taxon>
        <taxon>ecological metagenomes</taxon>
    </lineage>
</organism>
<accession>A0A0F9GL81</accession>
<dbReference type="EMBL" id="LAZR01028010">
    <property type="protein sequence ID" value="KKL63902.1"/>
    <property type="molecule type" value="Genomic_DNA"/>
</dbReference>
<proteinExistence type="predicted"/>
<dbReference type="AlphaFoldDB" id="A0A0F9GL81"/>
<sequence>MVLYWERKVATIADLKKSIGEMDADEAAALIHHIRESRRKPKKTIRKQSKVLVDGLDKLDDSQLEAFLKKVEGNSDASDTQG</sequence>
<protein>
    <submittedName>
        <fullName evidence="1">Uncharacterized protein</fullName>
    </submittedName>
</protein>
<comment type="caution">
    <text evidence="1">The sequence shown here is derived from an EMBL/GenBank/DDBJ whole genome shotgun (WGS) entry which is preliminary data.</text>
</comment>
<reference evidence="1" key="1">
    <citation type="journal article" date="2015" name="Nature">
        <title>Complex archaea that bridge the gap between prokaryotes and eukaryotes.</title>
        <authorList>
            <person name="Spang A."/>
            <person name="Saw J.H."/>
            <person name="Jorgensen S.L."/>
            <person name="Zaremba-Niedzwiedzka K."/>
            <person name="Martijn J."/>
            <person name="Lind A.E."/>
            <person name="van Eijk R."/>
            <person name="Schleper C."/>
            <person name="Guy L."/>
            <person name="Ettema T.J."/>
        </authorList>
    </citation>
    <scope>NUCLEOTIDE SEQUENCE</scope>
</reference>
<gene>
    <name evidence="1" type="ORF">LCGC14_2170460</name>
</gene>
<evidence type="ECO:0000313" key="1">
    <source>
        <dbReference type="EMBL" id="KKL63902.1"/>
    </source>
</evidence>
<name>A0A0F9GL81_9ZZZZ</name>